<proteinExistence type="predicted"/>
<dbReference type="KEGG" id="csal:NBC122_01268"/>
<evidence type="ECO:0000313" key="4">
    <source>
        <dbReference type="EMBL" id="QBO58095.1"/>
    </source>
</evidence>
<feature type="domain" description="Peptidase M43 pregnancy-associated plasma-A" evidence="2">
    <location>
        <begin position="184"/>
        <end position="339"/>
    </location>
</feature>
<reference evidence="4 5" key="1">
    <citation type="submission" date="2019-03" db="EMBL/GenBank/DDBJ databases">
        <authorList>
            <person name="Kim H."/>
            <person name="Yu S.-M."/>
        </authorList>
    </citation>
    <scope>NUCLEOTIDE SEQUENCE [LARGE SCALE GENOMIC DNA]</scope>
    <source>
        <strain evidence="4 5">NBC122</strain>
    </source>
</reference>
<dbReference type="Gene3D" id="3.40.390.10">
    <property type="entry name" value="Collagenase (Catalytic Domain)"/>
    <property type="match status" value="1"/>
</dbReference>
<evidence type="ECO:0000313" key="5">
    <source>
        <dbReference type="Proteomes" id="UP000294419"/>
    </source>
</evidence>
<sequence>MKKIIIVVAMVFSIGIIAQTCGFDEVQKNLELKYPEIKNKRELSETQLLGTDVKSYLKKIGATSRNGLYDGTIYEIPVVVHLITSTSASNSGLALTDNQIITWINNCNKMYATTYGNGFFPEGTGSLDGNVIPIKLVLAKRTPQCTPSTGIVRYNGSIISGYDQYGVQRSTTSGAMIEQVKALAPHWPENAYFNIYVVIGFDGDKSTSGLLGWSGYPTNPDAFYESFMKVTVVTNNNDSTLAHEFGHGLGLLHTFEGAPSSPTNNPPIAADCPINNNCLIDNDRVCDTAPCASLLNVNPTPTNTVINPCTGTFYDGVQYNIMNYTRQPRKFTAGQRDRALSVFMQYRANLTNSLGGTDLATDPGAGTLTAANCSPTGITNPGNFGMGPTNVLLANINNVSDPYNPINNQYYVDYSLQNCTSKAVYTDIPPNKPSELNVSFGTNPQFIKAWIDYNNNGIFESSELIGASATRVSTESSPFVILFTPPANAVKDTYLRMRIIADYTNDTACQNLSYGQTEDYSVRIATNLATSENPKDSSDLIYYSKSENKLSLSSKFSKGFGDYKIYDMNGNIVQKGNAASTILINQVLPMGTYIVHYQNSSKKFINN</sequence>
<protein>
    <submittedName>
        <fullName evidence="4">Uncharacterized protein</fullName>
    </submittedName>
</protein>
<evidence type="ECO:0000259" key="3">
    <source>
        <dbReference type="Pfam" id="PF20009"/>
    </source>
</evidence>
<dbReference type="OrthoDB" id="6385856at2"/>
<dbReference type="Pfam" id="PF05572">
    <property type="entry name" value="Peptidase_M43"/>
    <property type="match status" value="1"/>
</dbReference>
<keyword evidence="1" id="KW-0732">Signal</keyword>
<feature type="domain" description="GEVED" evidence="3">
    <location>
        <begin position="447"/>
        <end position="522"/>
    </location>
</feature>
<name>A0A4P6ZF24_9FLAO</name>
<dbReference type="AlphaFoldDB" id="A0A4P6ZF24"/>
<dbReference type="InterPro" id="IPR008754">
    <property type="entry name" value="Peptidase_M43"/>
</dbReference>
<dbReference type="SUPFAM" id="SSF55486">
    <property type="entry name" value="Metalloproteases ('zincins'), catalytic domain"/>
    <property type="match status" value="1"/>
</dbReference>
<keyword evidence="5" id="KW-1185">Reference proteome</keyword>
<dbReference type="InterPro" id="IPR024079">
    <property type="entry name" value="MetalloPept_cat_dom_sf"/>
</dbReference>
<organism evidence="4 5">
    <name type="scientific">Chryseobacterium salivictor</name>
    <dbReference type="NCBI Taxonomy" id="2547600"/>
    <lineage>
        <taxon>Bacteria</taxon>
        <taxon>Pseudomonadati</taxon>
        <taxon>Bacteroidota</taxon>
        <taxon>Flavobacteriia</taxon>
        <taxon>Flavobacteriales</taxon>
        <taxon>Weeksellaceae</taxon>
        <taxon>Chryseobacterium group</taxon>
        <taxon>Chryseobacterium</taxon>
    </lineage>
</organism>
<dbReference type="RefSeq" id="WP_133439559.1">
    <property type="nucleotide sequence ID" value="NZ_CP037954.1"/>
</dbReference>
<dbReference type="Pfam" id="PF20009">
    <property type="entry name" value="GEVED"/>
    <property type="match status" value="1"/>
</dbReference>
<feature type="chain" id="PRO_5020464446" evidence="1">
    <location>
        <begin position="19"/>
        <end position="607"/>
    </location>
</feature>
<gene>
    <name evidence="4" type="ORF">NBC122_01268</name>
</gene>
<dbReference type="EMBL" id="CP037954">
    <property type="protein sequence ID" value="QBO58095.1"/>
    <property type="molecule type" value="Genomic_DNA"/>
</dbReference>
<accession>A0A4P6ZF24</accession>
<dbReference type="Proteomes" id="UP000294419">
    <property type="component" value="Chromosome"/>
</dbReference>
<dbReference type="InterPro" id="IPR045474">
    <property type="entry name" value="GEVED"/>
</dbReference>
<feature type="signal peptide" evidence="1">
    <location>
        <begin position="1"/>
        <end position="18"/>
    </location>
</feature>
<evidence type="ECO:0000259" key="2">
    <source>
        <dbReference type="Pfam" id="PF05572"/>
    </source>
</evidence>
<evidence type="ECO:0000256" key="1">
    <source>
        <dbReference type="SAM" id="SignalP"/>
    </source>
</evidence>
<dbReference type="GO" id="GO:0008237">
    <property type="term" value="F:metallopeptidase activity"/>
    <property type="evidence" value="ECO:0007669"/>
    <property type="project" value="InterPro"/>
</dbReference>